<keyword evidence="1" id="KW-1133">Transmembrane helix</keyword>
<reference evidence="2 3" key="1">
    <citation type="submission" date="2020-06" db="EMBL/GenBank/DDBJ databases">
        <authorList>
            <person name="Li R."/>
            <person name="Bekaert M."/>
        </authorList>
    </citation>
    <scope>NUCLEOTIDE SEQUENCE [LARGE SCALE GENOMIC DNA]</scope>
    <source>
        <strain evidence="3">wild</strain>
    </source>
</reference>
<gene>
    <name evidence="2" type="ORF">MCOR_46566</name>
</gene>
<feature type="transmembrane region" description="Helical" evidence="1">
    <location>
        <begin position="35"/>
        <end position="57"/>
    </location>
</feature>
<evidence type="ECO:0000313" key="2">
    <source>
        <dbReference type="EMBL" id="CAC5413697.1"/>
    </source>
</evidence>
<dbReference type="SUPFAM" id="SSF81321">
    <property type="entry name" value="Family A G protein-coupled receptor-like"/>
    <property type="match status" value="1"/>
</dbReference>
<dbReference type="Gene3D" id="1.20.1070.10">
    <property type="entry name" value="Rhodopsin 7-helix transmembrane proteins"/>
    <property type="match status" value="1"/>
</dbReference>
<proteinExistence type="predicted"/>
<evidence type="ECO:0000313" key="3">
    <source>
        <dbReference type="Proteomes" id="UP000507470"/>
    </source>
</evidence>
<keyword evidence="1" id="KW-0472">Membrane</keyword>
<name>A0A6J8E003_MYTCO</name>
<accession>A0A6J8E003</accession>
<dbReference type="Proteomes" id="UP000507470">
    <property type="component" value="Unassembled WGS sequence"/>
</dbReference>
<feature type="transmembrane region" description="Helical" evidence="1">
    <location>
        <begin position="69"/>
        <end position="91"/>
    </location>
</feature>
<keyword evidence="3" id="KW-1185">Reference proteome</keyword>
<protein>
    <submittedName>
        <fullName evidence="2">Uncharacterized protein</fullName>
    </submittedName>
</protein>
<evidence type="ECO:0000256" key="1">
    <source>
        <dbReference type="SAM" id="Phobius"/>
    </source>
</evidence>
<organism evidence="2 3">
    <name type="scientific">Mytilus coruscus</name>
    <name type="common">Sea mussel</name>
    <dbReference type="NCBI Taxonomy" id="42192"/>
    <lineage>
        <taxon>Eukaryota</taxon>
        <taxon>Metazoa</taxon>
        <taxon>Spiralia</taxon>
        <taxon>Lophotrochozoa</taxon>
        <taxon>Mollusca</taxon>
        <taxon>Bivalvia</taxon>
        <taxon>Autobranchia</taxon>
        <taxon>Pteriomorphia</taxon>
        <taxon>Mytilida</taxon>
        <taxon>Mytiloidea</taxon>
        <taxon>Mytilidae</taxon>
        <taxon>Mytilinae</taxon>
        <taxon>Mytilus</taxon>
    </lineage>
</organism>
<dbReference type="AlphaFoldDB" id="A0A6J8E003"/>
<dbReference type="OrthoDB" id="6072257at2759"/>
<dbReference type="EMBL" id="CACVKT020008219">
    <property type="protein sequence ID" value="CAC5413697.1"/>
    <property type="molecule type" value="Genomic_DNA"/>
</dbReference>
<sequence length="157" mass="17548">MACDWLTDFCQTLVSPFEPNLIEHSLGCQNGRNGLLLVGTIAFILTWFPYAVCIALDLSGIDYHSYSHFIYPLCSMVAKVSLSWIPVIFVIRHRHYKKELDTLTHGVIEKVGQLTMSSAEYILDSTDRAVEGEIAVEIELIPSQPVLISYSIADNAL</sequence>
<keyword evidence="1" id="KW-0812">Transmembrane</keyword>